<dbReference type="EMBL" id="JACHML010000001">
    <property type="protein sequence ID" value="MBB6391915.1"/>
    <property type="molecule type" value="Genomic_DNA"/>
</dbReference>
<evidence type="ECO:0000259" key="6">
    <source>
        <dbReference type="SMART" id="SM00849"/>
    </source>
</evidence>
<gene>
    <name evidence="7" type="ORF">HD594_002228</name>
</gene>
<organism evidence="7 8">
    <name type="scientific">Microbacterium thalassium</name>
    <dbReference type="NCBI Taxonomy" id="362649"/>
    <lineage>
        <taxon>Bacteria</taxon>
        <taxon>Bacillati</taxon>
        <taxon>Actinomycetota</taxon>
        <taxon>Actinomycetes</taxon>
        <taxon>Micrococcales</taxon>
        <taxon>Microbacteriaceae</taxon>
        <taxon>Microbacterium</taxon>
    </lineage>
</organism>
<evidence type="ECO:0000313" key="8">
    <source>
        <dbReference type="Proteomes" id="UP000537775"/>
    </source>
</evidence>
<comment type="cofactor">
    <cofactor evidence="1">
        <name>Zn(2+)</name>
        <dbReference type="ChEBI" id="CHEBI:29105"/>
    </cofactor>
</comment>
<evidence type="ECO:0000313" key="7">
    <source>
        <dbReference type="EMBL" id="MBB6391915.1"/>
    </source>
</evidence>
<evidence type="ECO:0000256" key="3">
    <source>
        <dbReference type="ARBA" id="ARBA00022723"/>
    </source>
</evidence>
<evidence type="ECO:0000256" key="2">
    <source>
        <dbReference type="ARBA" id="ARBA00007749"/>
    </source>
</evidence>
<keyword evidence="5" id="KW-0862">Zinc</keyword>
<dbReference type="InterPro" id="IPR051013">
    <property type="entry name" value="MBL_superfamily_lactonases"/>
</dbReference>
<dbReference type="GO" id="GO:0046872">
    <property type="term" value="F:metal ion binding"/>
    <property type="evidence" value="ECO:0007669"/>
    <property type="project" value="UniProtKB-KW"/>
</dbReference>
<sequence>MSTGAVRIRPDHARATWKPTFLWLLTSQRWTGPKPINVYVIEHERGVVVFDTGQDRASVTDPDYFPTGLAGVVFDRLARFEIAEDETLPVLMQAEGFDPAAVTHVVISHLHQDHIGGIADFPEAEVIVSRDEWDAHRKAGAEVQGYMRDHIDLPGVSWRIVDFEPTADPLLADFGGALDLFGDGSLVVLPTAGHTSGSISLLVRRPGWAPILLAGDLTFDAHHFDEEHIPGIGSRRQLRASTKRVRALRARLPGLVVAAAHDPGAAELFTAAISDPGGLEKGRP</sequence>
<feature type="domain" description="Metallo-beta-lactamase" evidence="6">
    <location>
        <begin position="35"/>
        <end position="261"/>
    </location>
</feature>
<dbReference type="Gene3D" id="3.60.15.10">
    <property type="entry name" value="Ribonuclease Z/Hydroxyacylglutathione hydrolase-like"/>
    <property type="match status" value="1"/>
</dbReference>
<dbReference type="SMART" id="SM00849">
    <property type="entry name" value="Lactamase_B"/>
    <property type="match status" value="1"/>
</dbReference>
<proteinExistence type="inferred from homology"/>
<dbReference type="PANTHER" id="PTHR42978:SF7">
    <property type="entry name" value="METALLO-HYDROLASE RV2300C-RELATED"/>
    <property type="match status" value="1"/>
</dbReference>
<evidence type="ECO:0000256" key="1">
    <source>
        <dbReference type="ARBA" id="ARBA00001947"/>
    </source>
</evidence>
<keyword evidence="4 7" id="KW-0378">Hydrolase</keyword>
<dbReference type="RefSeq" id="WP_221446606.1">
    <property type="nucleotide sequence ID" value="NZ_BAAAJR010000005.1"/>
</dbReference>
<dbReference type="PANTHER" id="PTHR42978">
    <property type="entry name" value="QUORUM-QUENCHING LACTONASE YTNP-RELATED-RELATED"/>
    <property type="match status" value="1"/>
</dbReference>
<dbReference type="InterPro" id="IPR001279">
    <property type="entry name" value="Metallo-B-lactamas"/>
</dbReference>
<dbReference type="AlphaFoldDB" id="A0A7X0FRN2"/>
<dbReference type="Proteomes" id="UP000537775">
    <property type="component" value="Unassembled WGS sequence"/>
</dbReference>
<dbReference type="InterPro" id="IPR036866">
    <property type="entry name" value="RibonucZ/Hydroxyglut_hydro"/>
</dbReference>
<dbReference type="CDD" id="cd07729">
    <property type="entry name" value="AHL_lactonase_MBL-fold"/>
    <property type="match status" value="1"/>
</dbReference>
<dbReference type="GO" id="GO:0016787">
    <property type="term" value="F:hydrolase activity"/>
    <property type="evidence" value="ECO:0007669"/>
    <property type="project" value="UniProtKB-KW"/>
</dbReference>
<evidence type="ECO:0000256" key="4">
    <source>
        <dbReference type="ARBA" id="ARBA00022801"/>
    </source>
</evidence>
<accession>A0A7X0FRN2</accession>
<comment type="similarity">
    <text evidence="2">Belongs to the metallo-beta-lactamase superfamily.</text>
</comment>
<comment type="caution">
    <text evidence="7">The sequence shown here is derived from an EMBL/GenBank/DDBJ whole genome shotgun (WGS) entry which is preliminary data.</text>
</comment>
<evidence type="ECO:0000256" key="5">
    <source>
        <dbReference type="ARBA" id="ARBA00022833"/>
    </source>
</evidence>
<dbReference type="Pfam" id="PF00753">
    <property type="entry name" value="Lactamase_B"/>
    <property type="match status" value="1"/>
</dbReference>
<name>A0A7X0FRN2_9MICO</name>
<dbReference type="SUPFAM" id="SSF56281">
    <property type="entry name" value="Metallo-hydrolase/oxidoreductase"/>
    <property type="match status" value="1"/>
</dbReference>
<keyword evidence="8" id="KW-1185">Reference proteome</keyword>
<keyword evidence="3" id="KW-0479">Metal-binding</keyword>
<protein>
    <submittedName>
        <fullName evidence="7">Glyoxylase-like metal-dependent hydrolase (Beta-lactamase superfamily II)</fullName>
    </submittedName>
</protein>
<reference evidence="7 8" key="1">
    <citation type="submission" date="2020-08" db="EMBL/GenBank/DDBJ databases">
        <title>Sequencing the genomes of 1000 actinobacteria strains.</title>
        <authorList>
            <person name="Klenk H.-P."/>
        </authorList>
    </citation>
    <scope>NUCLEOTIDE SEQUENCE [LARGE SCALE GENOMIC DNA]</scope>
    <source>
        <strain evidence="7 8">DSM 12511</strain>
    </source>
</reference>